<gene>
    <name evidence="1" type="ORF">FJR39_03215</name>
</gene>
<protein>
    <submittedName>
        <fullName evidence="1">S-layer family protein</fullName>
    </submittedName>
</protein>
<evidence type="ECO:0000313" key="1">
    <source>
        <dbReference type="EMBL" id="MTJ42294.1"/>
    </source>
</evidence>
<name>A0ACC7S277_DOLFA</name>
<keyword evidence="2" id="KW-1185">Reference proteome</keyword>
<dbReference type="Proteomes" id="UP001517388">
    <property type="component" value="Unassembled WGS sequence"/>
</dbReference>
<organism evidence="1 2">
    <name type="scientific">Dolichospermum flos-aquae UHCC 0037</name>
    <dbReference type="NCBI Taxonomy" id="2590026"/>
    <lineage>
        <taxon>Bacteria</taxon>
        <taxon>Bacillati</taxon>
        <taxon>Cyanobacteriota</taxon>
        <taxon>Cyanophyceae</taxon>
        <taxon>Nostocales</taxon>
        <taxon>Aphanizomenonaceae</taxon>
        <taxon>Dolichospermum</taxon>
    </lineage>
</organism>
<sequence length="1555" mass="156555">MKLNLSGTTLIQQLILQIVTGLIVAANTGIVKAQLTPDNTVGSTTRSDTVKGLTSDIIEGGATRGTNLFHSFTNFNVDAGKGVYFSNPADINNILTRVTGSSQSNIFGTLGVLGNANLFLINPNGISFGPNAQLDVKGSFVASTADKIVFDNYEFTTTNPTAPPLLTVNIPLGLGFRNNPGDINVNLAGSTLAFNNGQGLKVPQDKTLALIGGNVNINGNGVDAQGLRAGILSPGSQIQLGGLTQTGTVNFNENFYSTFPQGVTRGNVSLSNGAEINVRAAGGGSITINSRNLNVNGNSRVRGGIQKNLGSANAQAGNIEINNIEQVTLDNAAIANIVDEFGKGNAGDINIHSSSLTLKNGGTINTSVFAASSEGNGGNVTIDTANLTLENGSFISADTNGKGNAGNVAIKANQGVNVRGGLSSDVKGTAQGTGGTVTIDTSTLTLENGGYISADTNGKGNAGNVAIKATQGVTVGENALLSSGVNDTAQGNSGGITIDTSTLTVDKNGLINASNYGKGNAGNIAISTTNLTLKNGGYISASTYSKGDAGNIAIKSTQGVTIGGFLSNGVTDTGEGNSGGITIDTSTLTVDKDGYINASTFGKGDAGNITINATQGVTIGGGLSNGVTDTGEGNSGGITIDTSTLNLENGGIISTNILGKGNAGNITINATQGVTVGGLLTSGVFSTIETIDRNSGGKVTINTSTLTLENGGSINASTLGKGDAGNIAIKATQGVNVRGRLTSDVKDKAQGNSGGITIDTSTLTLENGGFISASTSGKGNAGKIEIQATEGVTIGGFLTSGVNYTGVGNSGGITIDTSTLTLENGGFINASTFGKGNAGNIAIKASQGVTIGGFLTSGVFNTGVGNSGGITIDTSTLTLENGGFIDASTNGIGHAGNIDITAKDSVKADVKIDGFSGIRSNVNPGAKGNAGNIKIDLKAGSLSLTNGGGITSFIRGYETLRDGTIVKQRGDGKGGKITINAGDINIKGFPSQINTSTAGIGDAGDIDITASNITIDDQGFLSSLVSRGFNDNSFTLFNDGEGKGGNIKITTSNLTLENGGFIDASTNGIGDAGNIDITAKDSVKADVKIDGFNGIRSDVNPGAKGNAGNIDLNLKAGSLSLTNGGGITSLIRGYETLPNGTIVKQRGDGNGGKITIKAGDINIKGRYSDNNSSFSSQINTGTGGIGNAGDIDIKASNITIDDQGFVGSIVYRGFNDNSFTLFNDGEGKGGNIKITTSNLTLENSGLIITDTRANGDAGNIKLDITDNLKLSNSTISSSATSDSTGKAGNINIDPTLIELDSSQITVNSQGSGDGGNITLIGDNLNLNNSTISASTKSGQGGDITLNIPDTIRQNNSKIEASAGENGNGGNVTINTKFIIGNGGNISANATQGKGGNIKITTQGIFGYKGKQIDASSETGVDGVVETNTPEVDPSQGLIDLPENLLTATIITNSCRQGQSSQNSNSLIVKGRGGLALTSDQLPSSSEVEVSLIAPTSVKSSSAINSTSANMEKTAFKTIIPAQGWEINSQGDVVLVGHSTGNPAERVNTAITCASN</sequence>
<accession>A0ACC7S277</accession>
<proteinExistence type="predicted"/>
<comment type="caution">
    <text evidence="1">The sequence shown here is derived from an EMBL/GenBank/DDBJ whole genome shotgun (WGS) entry which is preliminary data.</text>
</comment>
<evidence type="ECO:0000313" key="2">
    <source>
        <dbReference type="Proteomes" id="UP001517388"/>
    </source>
</evidence>
<reference evidence="2" key="1">
    <citation type="journal article" date="2020" name="Toxins">
        <title>Phylogenomic Analysis of Secondary Metabolism in the Toxic Cyanobacterial Genera Anabaena, Dolichospermum and Aphanizomenon.</title>
        <authorList>
            <person name="Oesterholm J."/>
            <person name="Popin R.V."/>
            <person name="Fewer D.P."/>
            <person name="Sivonen K."/>
        </authorList>
    </citation>
    <scope>NUCLEOTIDE SEQUENCE [LARGE SCALE GENOMIC DNA]</scope>
    <source>
        <strain evidence="2">UHCC 0037</strain>
    </source>
</reference>
<dbReference type="EMBL" id="VILF01000001">
    <property type="protein sequence ID" value="MTJ42294.1"/>
    <property type="molecule type" value="Genomic_DNA"/>
</dbReference>